<sequence>MNDRKFFEGVRSRPGLYGLNGSYEATVMFLSGFDEARSGGLLRGFTEWLVVRKGECSSFGWQALVLDEALPDVESWGWNKLGKLSPEQEQEAVDLLLSLLVEFLAVRDDVMALARTYAEYHSLHTGAGTSGED</sequence>
<evidence type="ECO:0000313" key="1">
    <source>
        <dbReference type="EMBL" id="KUN69816.1"/>
    </source>
</evidence>
<comment type="caution">
    <text evidence="1">The sequence shown here is derived from an EMBL/GenBank/DDBJ whole genome shotgun (WGS) entry which is preliminary data.</text>
</comment>
<gene>
    <name evidence="1" type="ORF">AQJ46_18815</name>
</gene>
<dbReference type="EMBL" id="LMWU01000018">
    <property type="protein sequence ID" value="KUN69816.1"/>
    <property type="molecule type" value="Genomic_DNA"/>
</dbReference>
<protein>
    <submittedName>
        <fullName evidence="1">Uncharacterized protein</fullName>
    </submittedName>
</protein>
<dbReference type="Proteomes" id="UP000053669">
    <property type="component" value="Unassembled WGS sequence"/>
</dbReference>
<evidence type="ECO:0000313" key="2">
    <source>
        <dbReference type="Proteomes" id="UP000053669"/>
    </source>
</evidence>
<dbReference type="AlphaFoldDB" id="A0A101S9I8"/>
<proteinExistence type="predicted"/>
<accession>A0A101S9I8</accession>
<reference evidence="1 2" key="1">
    <citation type="submission" date="2015-10" db="EMBL/GenBank/DDBJ databases">
        <title>Draft genome sequence of Streptomyces canus DSM 40017, type strain for the species Streptomyces canus.</title>
        <authorList>
            <person name="Ruckert C."/>
            <person name="Winkler A."/>
            <person name="Kalinowski J."/>
            <person name="Kampfer P."/>
            <person name="Glaeser S."/>
        </authorList>
    </citation>
    <scope>NUCLEOTIDE SEQUENCE [LARGE SCALE GENOMIC DNA]</scope>
    <source>
        <strain evidence="1 2">DSM 40017</strain>
    </source>
</reference>
<dbReference type="RefSeq" id="WP_059206686.1">
    <property type="nucleotide sequence ID" value="NZ_KQ948660.1"/>
</dbReference>
<dbReference type="STRING" id="58343.AQJ46_18815"/>
<organism evidence="1 2">
    <name type="scientific">Streptomyces canus</name>
    <dbReference type="NCBI Taxonomy" id="58343"/>
    <lineage>
        <taxon>Bacteria</taxon>
        <taxon>Bacillati</taxon>
        <taxon>Actinomycetota</taxon>
        <taxon>Actinomycetes</taxon>
        <taxon>Kitasatosporales</taxon>
        <taxon>Streptomycetaceae</taxon>
        <taxon>Streptomyces</taxon>
        <taxon>Streptomyces aurantiacus group</taxon>
    </lineage>
</organism>
<name>A0A101S9I8_9ACTN</name>